<dbReference type="InterPro" id="IPR050908">
    <property type="entry name" value="SmbC-like"/>
</dbReference>
<keyword evidence="3" id="KW-1185">Reference proteome</keyword>
<dbReference type="InterPro" id="IPR029442">
    <property type="entry name" value="GyrI-like"/>
</dbReference>
<dbReference type="InterPro" id="IPR011256">
    <property type="entry name" value="Reg_factor_effector_dom_sf"/>
</dbReference>
<dbReference type="Gene3D" id="3.20.80.10">
    <property type="entry name" value="Regulatory factor, effector binding domain"/>
    <property type="match status" value="1"/>
</dbReference>
<accession>A0A974XJ71</accession>
<dbReference type="Pfam" id="PF06445">
    <property type="entry name" value="GyrI-like"/>
    <property type="match status" value="1"/>
</dbReference>
<proteinExistence type="predicted"/>
<evidence type="ECO:0000259" key="1">
    <source>
        <dbReference type="SMART" id="SM00871"/>
    </source>
</evidence>
<evidence type="ECO:0000313" key="3">
    <source>
        <dbReference type="Proteomes" id="UP000663499"/>
    </source>
</evidence>
<dbReference type="InterPro" id="IPR010499">
    <property type="entry name" value="AraC_E-bd"/>
</dbReference>
<organism evidence="2 3">
    <name type="scientific">Alkalibacter rhizosphaerae</name>
    <dbReference type="NCBI Taxonomy" id="2815577"/>
    <lineage>
        <taxon>Bacteria</taxon>
        <taxon>Bacillati</taxon>
        <taxon>Bacillota</taxon>
        <taxon>Clostridia</taxon>
        <taxon>Eubacteriales</taxon>
        <taxon>Eubacteriaceae</taxon>
        <taxon>Alkalibacter</taxon>
    </lineage>
</organism>
<dbReference type="KEGG" id="alka:J0B03_04745"/>
<dbReference type="SUPFAM" id="SSF55136">
    <property type="entry name" value="Probable bacterial effector-binding domain"/>
    <property type="match status" value="1"/>
</dbReference>
<dbReference type="Proteomes" id="UP000663499">
    <property type="component" value="Chromosome"/>
</dbReference>
<gene>
    <name evidence="2" type="ORF">J0B03_04745</name>
</gene>
<name>A0A974XJ71_9FIRM</name>
<dbReference type="SMART" id="SM00871">
    <property type="entry name" value="AraC_E_bind"/>
    <property type="match status" value="1"/>
</dbReference>
<dbReference type="PANTHER" id="PTHR40055:SF1">
    <property type="entry name" value="TRANSCRIPTIONAL REGULATOR YGIV-RELATED"/>
    <property type="match status" value="1"/>
</dbReference>
<dbReference type="AlphaFoldDB" id="A0A974XJ71"/>
<dbReference type="EMBL" id="CP071444">
    <property type="protein sequence ID" value="QSX09378.1"/>
    <property type="molecule type" value="Genomic_DNA"/>
</dbReference>
<sequence>MRKEHAMEPKLIKQEDQPVLCIRTTTNTTDLYPTVDALTEQLEKHCTNFQVTPTGVVYTAYSNFENKNFDLEVGIPTDKIYPGLENILSTIIPAGTYLQAIYKGPYRKMRPFYAMLNDWLKEAGYKSGEVNYERYLNSTKDVEEEELLTEVLLPVEPI</sequence>
<protein>
    <submittedName>
        <fullName evidence="2">GyrI-like domain-containing protein</fullName>
    </submittedName>
</protein>
<evidence type="ECO:0000313" key="2">
    <source>
        <dbReference type="EMBL" id="QSX09378.1"/>
    </source>
</evidence>
<dbReference type="PANTHER" id="PTHR40055">
    <property type="entry name" value="TRANSCRIPTIONAL REGULATOR YGIV-RELATED"/>
    <property type="match status" value="1"/>
</dbReference>
<dbReference type="RefSeq" id="WP_207300713.1">
    <property type="nucleotide sequence ID" value="NZ_CP071444.1"/>
</dbReference>
<feature type="domain" description="AraC effector-binding" evidence="1">
    <location>
        <begin position="7"/>
        <end position="156"/>
    </location>
</feature>
<reference evidence="2" key="1">
    <citation type="submission" date="2021-03" db="EMBL/GenBank/DDBJ databases">
        <title>Alkalibacter marinus sp. nov., isolated from tidal flat sediment.</title>
        <authorList>
            <person name="Namirimu T."/>
            <person name="Yang J.-A."/>
            <person name="Yang S.-H."/>
            <person name="Kim Y.-J."/>
            <person name="Kwon K.K."/>
        </authorList>
    </citation>
    <scope>NUCLEOTIDE SEQUENCE</scope>
    <source>
        <strain evidence="2">ES005</strain>
    </source>
</reference>